<dbReference type="Proteomes" id="UP000198577">
    <property type="component" value="Unassembled WGS sequence"/>
</dbReference>
<dbReference type="Pfam" id="PF09021">
    <property type="entry name" value="HutP"/>
    <property type="match status" value="1"/>
</dbReference>
<evidence type="ECO:0000256" key="8">
    <source>
        <dbReference type="ARBA" id="ARBA00023163"/>
    </source>
</evidence>
<comment type="function">
    <text evidence="1">Antiterminator that binds to cis-acting regulatory sequences on the mRNA in the presence of histidine, thereby suppressing transcription termination and activating the hut operon for histidine utilization.</text>
</comment>
<dbReference type="GO" id="GO:0003723">
    <property type="term" value="F:RNA binding"/>
    <property type="evidence" value="ECO:0007669"/>
    <property type="project" value="UniProtKB-KW"/>
</dbReference>
<gene>
    <name evidence="9" type="ORF">SAMN05444406_106113</name>
</gene>
<keyword evidence="5" id="KW-0694">RNA-binding</keyword>
<keyword evidence="6" id="KW-0805">Transcription regulation</keyword>
<comment type="subunit">
    <text evidence="3">Homohexamer.</text>
</comment>
<evidence type="ECO:0000256" key="4">
    <source>
        <dbReference type="ARBA" id="ARBA00019377"/>
    </source>
</evidence>
<dbReference type="Gene3D" id="3.40.1510.10">
    <property type="entry name" value="Hut operon regulatory protein HutP"/>
    <property type="match status" value="1"/>
</dbReference>
<protein>
    <recommendedName>
        <fullName evidence="4">Hut operon positive regulatory protein</fullName>
    </recommendedName>
</protein>
<evidence type="ECO:0000313" key="10">
    <source>
        <dbReference type="Proteomes" id="UP000198577"/>
    </source>
</evidence>
<evidence type="ECO:0000256" key="7">
    <source>
        <dbReference type="ARBA" id="ARBA00023159"/>
    </source>
</evidence>
<evidence type="ECO:0000256" key="3">
    <source>
        <dbReference type="ARBA" id="ARBA00011643"/>
    </source>
</evidence>
<dbReference type="EMBL" id="FOXR01000006">
    <property type="protein sequence ID" value="SFP92381.1"/>
    <property type="molecule type" value="Genomic_DNA"/>
</dbReference>
<organism evidence="9 10">
    <name type="scientific">Caldicoprobacter faecalis</name>
    <dbReference type="NCBI Taxonomy" id="937334"/>
    <lineage>
        <taxon>Bacteria</taxon>
        <taxon>Bacillati</taxon>
        <taxon>Bacillota</taxon>
        <taxon>Clostridia</taxon>
        <taxon>Caldicoprobacterales</taxon>
        <taxon>Caldicoprobacteraceae</taxon>
        <taxon>Caldicoprobacter</taxon>
    </lineage>
</organism>
<dbReference type="OrthoDB" id="1629373at2"/>
<dbReference type="InterPro" id="IPR036482">
    <property type="entry name" value="Regulatory_HutP_sf"/>
</dbReference>
<sequence>MNLVGSKEVARAAIEMSLTRTREEEKALKEQLHREGISAAAVDYGGEFITSVNKIVERAVVAAKREGVISETHPEEGAVAGATREAISQIMNKAIGLNVGGKIGIARCGDHISVALFFGIGMIHLNEVAIGLGHRVV</sequence>
<evidence type="ECO:0000256" key="1">
    <source>
        <dbReference type="ARBA" id="ARBA00002945"/>
    </source>
</evidence>
<keyword evidence="8" id="KW-0804">Transcription</keyword>
<dbReference type="SUPFAM" id="SSF111064">
    <property type="entry name" value="Hut operon positive regulatory protein HutP"/>
    <property type="match status" value="1"/>
</dbReference>
<keyword evidence="10" id="KW-1185">Reference proteome</keyword>
<evidence type="ECO:0000256" key="5">
    <source>
        <dbReference type="ARBA" id="ARBA00022884"/>
    </source>
</evidence>
<keyword evidence="7" id="KW-0010">Activator</keyword>
<dbReference type="CDD" id="cd11640">
    <property type="entry name" value="HutP"/>
    <property type="match status" value="1"/>
</dbReference>
<comment type="similarity">
    <text evidence="2">Belongs to the HutP family.</text>
</comment>
<evidence type="ECO:0000256" key="6">
    <source>
        <dbReference type="ARBA" id="ARBA00023015"/>
    </source>
</evidence>
<accession>A0A1I5UAU0</accession>
<name>A0A1I5UAU0_9FIRM</name>
<dbReference type="InterPro" id="IPR015111">
    <property type="entry name" value="Regulatory_HutP"/>
</dbReference>
<evidence type="ECO:0000313" key="9">
    <source>
        <dbReference type="EMBL" id="SFP92381.1"/>
    </source>
</evidence>
<proteinExistence type="inferred from homology"/>
<dbReference type="RefSeq" id="WP_025746545.1">
    <property type="nucleotide sequence ID" value="NZ_FOXR01000006.1"/>
</dbReference>
<evidence type="ECO:0000256" key="2">
    <source>
        <dbReference type="ARBA" id="ARBA00009992"/>
    </source>
</evidence>
<reference evidence="9 10" key="1">
    <citation type="submission" date="2016-10" db="EMBL/GenBank/DDBJ databases">
        <authorList>
            <person name="de Groot N.N."/>
        </authorList>
    </citation>
    <scope>NUCLEOTIDE SEQUENCE [LARGE SCALE GENOMIC DNA]</scope>
    <source>
        <strain evidence="9 10">DSM 20678</strain>
    </source>
</reference>
<dbReference type="STRING" id="937334.SAMN05444406_106113"/>
<dbReference type="AlphaFoldDB" id="A0A1I5UAU0"/>